<feature type="transmembrane region" description="Helical" evidence="5">
    <location>
        <begin position="43"/>
        <end position="63"/>
    </location>
</feature>
<keyword evidence="4 5" id="KW-0472">Membrane</keyword>
<dbReference type="InterPro" id="IPR037171">
    <property type="entry name" value="NagB/RpiA_transferase-like"/>
</dbReference>
<evidence type="ECO:0000259" key="6">
    <source>
        <dbReference type="Pfam" id="PF06271"/>
    </source>
</evidence>
<dbReference type="PANTHER" id="PTHR13017:SF0">
    <property type="entry name" value="METHENYLTETRAHYDROFOLATE SYNTHASE DOMAIN-CONTAINING PROTEIN"/>
    <property type="match status" value="1"/>
</dbReference>
<evidence type="ECO:0000256" key="1">
    <source>
        <dbReference type="ARBA" id="ARBA00004141"/>
    </source>
</evidence>
<protein>
    <submittedName>
        <fullName evidence="7">Conserved protein</fullName>
    </submittedName>
</protein>
<dbReference type="HOGENOM" id="CLU_820430_0_0_2"/>
<keyword evidence="8" id="KW-1185">Reference proteome</keyword>
<dbReference type="Pfam" id="PF01812">
    <property type="entry name" value="5-FTHF_cyc-lig"/>
    <property type="match status" value="1"/>
</dbReference>
<keyword evidence="2 5" id="KW-0812">Transmembrane</keyword>
<reference evidence="7 8" key="1">
    <citation type="journal article" date="1997" name="J. Bacteriol.">
        <title>Complete genome sequence of Methanobacterium thermoautotrophicum deltaH: functional analysis and comparative genomics.</title>
        <authorList>
            <person name="Smith D.R."/>
            <person name="Doucette-Stamm L.A."/>
            <person name="Deloughery C."/>
            <person name="Lee H.-M."/>
            <person name="Dubois J."/>
            <person name="Aldredge T."/>
            <person name="Bashirzadeh R."/>
            <person name="Blakely D."/>
            <person name="Cook R."/>
            <person name="Gilbert K."/>
            <person name="Harrison D."/>
            <person name="Hoang L."/>
            <person name="Keagle P."/>
            <person name="Lumm W."/>
            <person name="Pothier B."/>
            <person name="Qiu D."/>
            <person name="Spadafora R."/>
            <person name="Vicare R."/>
            <person name="Wang Y."/>
            <person name="Wierzbowski J."/>
            <person name="Gibson R."/>
            <person name="Jiwani N."/>
            <person name="Caruso A."/>
            <person name="Bush D."/>
            <person name="Safer H."/>
            <person name="Patwell D."/>
            <person name="Prabhakar S."/>
            <person name="McDougall S."/>
            <person name="Shimer G."/>
            <person name="Goyal A."/>
            <person name="Pietrovski S."/>
            <person name="Church G.M."/>
            <person name="Daniels C.J."/>
            <person name="Mao J.-i."/>
            <person name="Rice P."/>
            <person name="Nolling J."/>
            <person name="Reeve J.N."/>
        </authorList>
    </citation>
    <scope>NUCLEOTIDE SEQUENCE [LARGE SCALE GENOMIC DNA]</scope>
    <source>
        <strain evidence="8">ATCC 29096 / DSM 1053 / JCM 10044 / NBRC 100330 / Delta H</strain>
    </source>
</reference>
<dbReference type="PANTHER" id="PTHR13017">
    <property type="entry name" value="5-FORMYLTETRAHYDROFOLATE CYCLO-LIGASE-RELATED"/>
    <property type="match status" value="1"/>
</dbReference>
<dbReference type="PIR" id="A69125">
    <property type="entry name" value="A69125"/>
</dbReference>
<dbReference type="GO" id="GO:0005737">
    <property type="term" value="C:cytoplasm"/>
    <property type="evidence" value="ECO:0007669"/>
    <property type="project" value="TreeGrafter"/>
</dbReference>
<dbReference type="KEGG" id="mth:MTH_204"/>
<dbReference type="PaxDb" id="187420-MTH_204"/>
<dbReference type="AlphaFoldDB" id="O26306"/>
<dbReference type="Gene3D" id="3.40.50.10420">
    <property type="entry name" value="NagB/RpiA/CoA transferase-like"/>
    <property type="match status" value="1"/>
</dbReference>
<dbReference type="Pfam" id="PF06271">
    <property type="entry name" value="RDD"/>
    <property type="match status" value="1"/>
</dbReference>
<dbReference type="InterPro" id="IPR024185">
    <property type="entry name" value="FTHF_cligase-like_sf"/>
</dbReference>
<evidence type="ECO:0000256" key="2">
    <source>
        <dbReference type="ARBA" id="ARBA00022692"/>
    </source>
</evidence>
<dbReference type="GO" id="GO:0016020">
    <property type="term" value="C:membrane"/>
    <property type="evidence" value="ECO:0007669"/>
    <property type="project" value="UniProtKB-SubCell"/>
</dbReference>
<keyword evidence="3 5" id="KW-1133">Transmembrane helix</keyword>
<feature type="domain" description="RDD" evidence="6">
    <location>
        <begin position="6"/>
        <end position="99"/>
    </location>
</feature>
<evidence type="ECO:0000313" key="7">
    <source>
        <dbReference type="EMBL" id="AAB84710.1"/>
    </source>
</evidence>
<dbReference type="RefSeq" id="WP_010875843.1">
    <property type="nucleotide sequence ID" value="NC_000916.1"/>
</dbReference>
<dbReference type="SUPFAM" id="SSF100950">
    <property type="entry name" value="NagB/RpiA/CoA transferase-like"/>
    <property type="match status" value="1"/>
</dbReference>
<evidence type="ECO:0000313" key="8">
    <source>
        <dbReference type="Proteomes" id="UP000005223"/>
    </source>
</evidence>
<feature type="transmembrane region" description="Helical" evidence="5">
    <location>
        <begin position="12"/>
        <end position="37"/>
    </location>
</feature>
<dbReference type="InterPro" id="IPR010432">
    <property type="entry name" value="RDD"/>
</dbReference>
<gene>
    <name evidence="7" type="ordered locus">MTH_204</name>
</gene>
<sequence length="338" mass="37791">MVELWKERLYAFIVDFLIVTAIMYILTVAVYPAVLLLNLFSIYSYWLPLLALITLIYFSYLEYHGGTPGKRMQGLMVVSAEGDLQPWQVILTNLSKVLWLPLAVDLLVGYPLGHLRILDAIARTRVIRTRKVDDGGERLVEYHIWDLLVEKGVSKRPHGRIPDFKGSFDAAKRLSRTVEWERAGVVFCSPDSAQSPVRRLVLEAGKDLIMPTPKIKDGYLLIGGDVPDAEAASTIGGAYMYGSPIREFPQVDLVVEGSVAVDLQGNRLGKGGGYGDREISELRGQGAIDEDTPLATTVDELQIIRRVPVEEHDEMINMIVTPLRVIRPLLDDRIPRVV</sequence>
<dbReference type="GeneID" id="24781532"/>
<evidence type="ECO:0000256" key="5">
    <source>
        <dbReference type="SAM" id="Phobius"/>
    </source>
</evidence>
<dbReference type="InParanoid" id="O26306"/>
<dbReference type="EMBL" id="AE000666">
    <property type="protein sequence ID" value="AAB84710.1"/>
    <property type="molecule type" value="Genomic_DNA"/>
</dbReference>
<name>O26306_METTH</name>
<evidence type="ECO:0000256" key="4">
    <source>
        <dbReference type="ARBA" id="ARBA00023136"/>
    </source>
</evidence>
<dbReference type="PATRIC" id="fig|187420.15.peg.174"/>
<accession>O26306</accession>
<dbReference type="EnsemblBacteria" id="AAB84710">
    <property type="protein sequence ID" value="AAB84710"/>
    <property type="gene ID" value="MTH_204"/>
</dbReference>
<organism evidence="7 8">
    <name type="scientific">Methanothermobacter thermautotrophicus (strain ATCC 29096 / DSM 1053 / JCM 10044 / NBRC 100330 / Delta H)</name>
    <name type="common">Methanobacterium thermoautotrophicum</name>
    <dbReference type="NCBI Taxonomy" id="187420"/>
    <lineage>
        <taxon>Archaea</taxon>
        <taxon>Methanobacteriati</taxon>
        <taxon>Methanobacteriota</taxon>
        <taxon>Methanomada group</taxon>
        <taxon>Methanobacteria</taxon>
        <taxon>Methanobacteriales</taxon>
        <taxon>Methanobacteriaceae</taxon>
        <taxon>Methanothermobacter</taxon>
    </lineage>
</organism>
<dbReference type="Proteomes" id="UP000005223">
    <property type="component" value="Chromosome"/>
</dbReference>
<dbReference type="STRING" id="187420.MTH_204"/>
<dbReference type="InterPro" id="IPR002698">
    <property type="entry name" value="FTHF_cligase"/>
</dbReference>
<evidence type="ECO:0000256" key="3">
    <source>
        <dbReference type="ARBA" id="ARBA00022989"/>
    </source>
</evidence>
<comment type="subcellular location">
    <subcellularLocation>
        <location evidence="1">Membrane</location>
        <topology evidence="1">Multi-pass membrane protein</topology>
    </subcellularLocation>
</comment>
<proteinExistence type="predicted"/>